<dbReference type="EMBL" id="JBHSVR010000001">
    <property type="protein sequence ID" value="MFC6635229.1"/>
    <property type="molecule type" value="Genomic_DNA"/>
</dbReference>
<sequence>MTRHTDAPESLSRRRFLKAAASTVFILGFYVPLGRRTASAQTPPSETPAPNLFLKIDSDNIITVISKYFEMGQGVVTGVATLLAEELEADWSKLRFEFAPNDVATYNNLVFGPVMVTGGSASMAGSWMQMRKVGAAARTMMIEAAAKKWKVPEAELRAENSTVVHTSGKSATYAELAADAMQLPVPQDAPLKDPADWKLIGKNVPRLDSAEKTDGKALFAMDVKRPGMLTAAIAHPPLFGAKVKSFDATASEAIPGVEEVVQIPAGVAVLAKDSWSALRGRDALKVEWDTSGAETRSDEQIFAEYRQQAQGEGLVATKRGDAGKALPSAAQKLTAEFTFPFLAHTPMEPLNCILDFDGDKAEMWSGCQLQSIDEHVLSEVLGIESKRIRIHTLLGGGSFGRRGNPLGDWVAELAQIGKAMKSRAPVHLLWSREDDIRGGYYRPIVLHQLEAGLDDSGNIAGWQHKVVTQSLFTGTPFAALMVKDGVDHSSVEGLADTPYQIDNFNVRVYNAESPVPVLWWRSVGHTHTAHVMETVIDELARMAGRDPLQYRLELLPEARDREVLQLVAGKSGWGGSTGENRGRGIAFHKSFGTRVAMVADVSIDEGDFTVDKITAAVDCGVAINPDVVTAQIEGAIGFALSTLLRNRITLKDGRVQQSNFHNYEPTRIREMPAVEVHIVQSAEPPSGIGEPGVPPLAPAVGNAIAAATGKRMYAMPFSLKA</sequence>
<dbReference type="InterPro" id="IPR052516">
    <property type="entry name" value="N-heterocyclic_Hydroxylase"/>
</dbReference>
<dbReference type="PANTHER" id="PTHR47495:SF2">
    <property type="entry name" value="ALDEHYDE DEHYDROGENASE"/>
    <property type="match status" value="1"/>
</dbReference>
<dbReference type="SUPFAM" id="SSF56003">
    <property type="entry name" value="Molybdenum cofactor-binding domain"/>
    <property type="match status" value="2"/>
</dbReference>
<dbReference type="Gene3D" id="3.30.365.10">
    <property type="entry name" value="Aldehyde oxidase/xanthine dehydrogenase, molybdopterin binding domain"/>
    <property type="match status" value="4"/>
</dbReference>
<dbReference type="Gene3D" id="3.90.1170.50">
    <property type="entry name" value="Aldehyde oxidase/xanthine dehydrogenase, a/b hammerhead"/>
    <property type="match status" value="1"/>
</dbReference>
<dbReference type="InterPro" id="IPR037165">
    <property type="entry name" value="AldOxase/xan_DH_Mopterin-bd_sf"/>
</dbReference>
<dbReference type="RefSeq" id="WP_193193330.1">
    <property type="nucleotide sequence ID" value="NZ_JACZFR010000044.1"/>
</dbReference>
<dbReference type="PANTHER" id="PTHR47495">
    <property type="entry name" value="ALDEHYDE DEHYDROGENASE"/>
    <property type="match status" value="1"/>
</dbReference>
<dbReference type="Pfam" id="PF20256">
    <property type="entry name" value="MoCoBD_2"/>
    <property type="match status" value="2"/>
</dbReference>
<dbReference type="InterPro" id="IPR046867">
    <property type="entry name" value="AldOxase/xan_DH_MoCoBD2"/>
</dbReference>
<evidence type="ECO:0000313" key="2">
    <source>
        <dbReference type="EMBL" id="MFC6635229.1"/>
    </source>
</evidence>
<gene>
    <name evidence="2" type="ORF">ACFQBM_18250</name>
</gene>
<dbReference type="InterPro" id="IPR006311">
    <property type="entry name" value="TAT_signal"/>
</dbReference>
<dbReference type="PROSITE" id="PS51318">
    <property type="entry name" value="TAT"/>
    <property type="match status" value="1"/>
</dbReference>
<organism evidence="2 3">
    <name type="scientific">Microbulbifer taiwanensis</name>
    <dbReference type="NCBI Taxonomy" id="986746"/>
    <lineage>
        <taxon>Bacteria</taxon>
        <taxon>Pseudomonadati</taxon>
        <taxon>Pseudomonadota</taxon>
        <taxon>Gammaproteobacteria</taxon>
        <taxon>Cellvibrionales</taxon>
        <taxon>Microbulbiferaceae</taxon>
        <taxon>Microbulbifer</taxon>
    </lineage>
</organism>
<evidence type="ECO:0000259" key="1">
    <source>
        <dbReference type="SMART" id="SM01008"/>
    </source>
</evidence>
<reference evidence="3" key="1">
    <citation type="journal article" date="2019" name="Int. J. Syst. Evol. Microbiol.">
        <title>The Global Catalogue of Microorganisms (GCM) 10K type strain sequencing project: providing services to taxonomists for standard genome sequencing and annotation.</title>
        <authorList>
            <consortium name="The Broad Institute Genomics Platform"/>
            <consortium name="The Broad Institute Genome Sequencing Center for Infectious Disease"/>
            <person name="Wu L."/>
            <person name="Ma J."/>
        </authorList>
    </citation>
    <scope>NUCLEOTIDE SEQUENCE [LARGE SCALE GENOMIC DNA]</scope>
    <source>
        <strain evidence="3">CGMCC 1.13718</strain>
    </source>
</reference>
<dbReference type="InterPro" id="IPR000674">
    <property type="entry name" value="Ald_Oxase/Xan_DH_a/b"/>
</dbReference>
<dbReference type="Proteomes" id="UP001596425">
    <property type="component" value="Unassembled WGS sequence"/>
</dbReference>
<feature type="domain" description="Aldehyde oxidase/xanthine dehydrogenase a/b hammerhead" evidence="1">
    <location>
        <begin position="214"/>
        <end position="292"/>
    </location>
</feature>
<dbReference type="InterPro" id="IPR012368">
    <property type="entry name" value="OxRdtase_Mopterin-bd_su_IorB"/>
</dbReference>
<protein>
    <submittedName>
        <fullName evidence="2">Molybdopterin cofactor-binding domain-containing protein</fullName>
    </submittedName>
</protein>
<dbReference type="Pfam" id="PF02738">
    <property type="entry name" value="MoCoBD_1"/>
    <property type="match status" value="1"/>
</dbReference>
<proteinExistence type="predicted"/>
<dbReference type="SMART" id="SM01008">
    <property type="entry name" value="Ald_Xan_dh_C"/>
    <property type="match status" value="1"/>
</dbReference>
<evidence type="ECO:0000313" key="3">
    <source>
        <dbReference type="Proteomes" id="UP001596425"/>
    </source>
</evidence>
<name>A0ABW1YUV4_9GAMM</name>
<keyword evidence="3" id="KW-1185">Reference proteome</keyword>
<dbReference type="InterPro" id="IPR008274">
    <property type="entry name" value="AldOxase/xan_DH_MoCoBD1"/>
</dbReference>
<dbReference type="PIRSF" id="PIRSF036389">
    <property type="entry name" value="IOR_B"/>
    <property type="match status" value="1"/>
</dbReference>
<accession>A0ABW1YUV4</accession>
<comment type="caution">
    <text evidence="2">The sequence shown here is derived from an EMBL/GenBank/DDBJ whole genome shotgun (WGS) entry which is preliminary data.</text>
</comment>